<evidence type="ECO:0000256" key="1">
    <source>
        <dbReference type="ARBA" id="ARBA00004651"/>
    </source>
</evidence>
<keyword evidence="3" id="KW-0813">Transport</keyword>
<organism evidence="9 10">
    <name type="scientific">Actibacterium naphthalenivorans</name>
    <dbReference type="NCBI Taxonomy" id="1614693"/>
    <lineage>
        <taxon>Bacteria</taxon>
        <taxon>Pseudomonadati</taxon>
        <taxon>Pseudomonadota</taxon>
        <taxon>Alphaproteobacteria</taxon>
        <taxon>Rhodobacterales</taxon>
        <taxon>Roseobacteraceae</taxon>
        <taxon>Actibacterium</taxon>
    </lineage>
</organism>
<keyword evidence="4 8" id="KW-1003">Cell membrane</keyword>
<dbReference type="InterPro" id="IPR052017">
    <property type="entry name" value="TSUP"/>
</dbReference>
<evidence type="ECO:0000256" key="2">
    <source>
        <dbReference type="ARBA" id="ARBA00009142"/>
    </source>
</evidence>
<feature type="transmembrane region" description="Helical" evidence="8">
    <location>
        <begin position="237"/>
        <end position="254"/>
    </location>
</feature>
<feature type="transmembrane region" description="Helical" evidence="8">
    <location>
        <begin position="82"/>
        <end position="100"/>
    </location>
</feature>
<dbReference type="GO" id="GO:0005886">
    <property type="term" value="C:plasma membrane"/>
    <property type="evidence" value="ECO:0007669"/>
    <property type="project" value="UniProtKB-SubCell"/>
</dbReference>
<evidence type="ECO:0000313" key="9">
    <source>
        <dbReference type="EMBL" id="MBB4021306.1"/>
    </source>
</evidence>
<keyword evidence="5 8" id="KW-0812">Transmembrane</keyword>
<dbReference type="RefSeq" id="WP_037210059.1">
    <property type="nucleotide sequence ID" value="NZ_JACIEQ010000001.1"/>
</dbReference>
<evidence type="ECO:0000256" key="6">
    <source>
        <dbReference type="ARBA" id="ARBA00022989"/>
    </source>
</evidence>
<keyword evidence="7 8" id="KW-0472">Membrane</keyword>
<dbReference type="Pfam" id="PF01925">
    <property type="entry name" value="TauE"/>
    <property type="match status" value="1"/>
</dbReference>
<dbReference type="InterPro" id="IPR002781">
    <property type="entry name" value="TM_pro_TauE-like"/>
</dbReference>
<evidence type="ECO:0000256" key="7">
    <source>
        <dbReference type="ARBA" id="ARBA00023136"/>
    </source>
</evidence>
<protein>
    <recommendedName>
        <fullName evidence="8">Probable membrane transporter protein</fullName>
    </recommendedName>
</protein>
<comment type="caution">
    <text evidence="9">The sequence shown here is derived from an EMBL/GenBank/DDBJ whole genome shotgun (WGS) entry which is preliminary data.</text>
</comment>
<feature type="transmembrane region" description="Helical" evidence="8">
    <location>
        <begin position="107"/>
        <end position="125"/>
    </location>
</feature>
<keyword evidence="6 8" id="KW-1133">Transmembrane helix</keyword>
<evidence type="ECO:0000256" key="4">
    <source>
        <dbReference type="ARBA" id="ARBA00022475"/>
    </source>
</evidence>
<feature type="transmembrane region" description="Helical" evidence="8">
    <location>
        <begin position="37"/>
        <end position="62"/>
    </location>
</feature>
<evidence type="ECO:0000313" key="10">
    <source>
        <dbReference type="Proteomes" id="UP000585681"/>
    </source>
</evidence>
<accession>A0A840CEW5</accession>
<comment type="similarity">
    <text evidence="2 8">Belongs to the 4-toluene sulfonate uptake permease (TSUP) (TC 2.A.102) family.</text>
</comment>
<gene>
    <name evidence="9" type="ORF">GGR17_001097</name>
</gene>
<comment type="subcellular location">
    <subcellularLocation>
        <location evidence="1 8">Cell membrane</location>
        <topology evidence="1 8">Multi-pass membrane protein</topology>
    </subcellularLocation>
</comment>
<feature type="transmembrane region" description="Helical" evidence="8">
    <location>
        <begin position="178"/>
        <end position="199"/>
    </location>
</feature>
<evidence type="ECO:0000256" key="3">
    <source>
        <dbReference type="ARBA" id="ARBA00022448"/>
    </source>
</evidence>
<evidence type="ECO:0000256" key="5">
    <source>
        <dbReference type="ARBA" id="ARBA00022692"/>
    </source>
</evidence>
<dbReference type="PANTHER" id="PTHR30269:SF32">
    <property type="entry name" value="MEMBRANE TRANSPORTER PROTEIN-RELATED"/>
    <property type="match status" value="1"/>
</dbReference>
<reference evidence="9" key="1">
    <citation type="submission" date="2020-08" db="EMBL/GenBank/DDBJ databases">
        <title>Genomic Encyclopedia of Type Strains, Phase IV (KMG-IV): sequencing the most valuable type-strain genomes for metagenomic binning, comparative biology and taxonomic classification.</title>
        <authorList>
            <person name="Goeker M."/>
        </authorList>
    </citation>
    <scope>NUCLEOTIDE SEQUENCE [LARGE SCALE GENOMIC DNA]</scope>
    <source>
        <strain evidence="9">DSM 105040</strain>
    </source>
</reference>
<proteinExistence type="inferred from homology"/>
<dbReference type="EMBL" id="JACIEQ010000001">
    <property type="protein sequence ID" value="MBB4021306.1"/>
    <property type="molecule type" value="Genomic_DNA"/>
</dbReference>
<dbReference type="Proteomes" id="UP000585681">
    <property type="component" value="Unassembled WGS sequence"/>
</dbReference>
<name>A0A840CEW5_9RHOB</name>
<evidence type="ECO:0000256" key="8">
    <source>
        <dbReference type="RuleBase" id="RU363041"/>
    </source>
</evidence>
<feature type="transmembrane region" description="Helical" evidence="8">
    <location>
        <begin position="6"/>
        <end position="25"/>
    </location>
</feature>
<dbReference type="AlphaFoldDB" id="A0A840CEW5"/>
<dbReference type="PANTHER" id="PTHR30269">
    <property type="entry name" value="TRANSMEMBRANE PROTEIN YFCA"/>
    <property type="match status" value="1"/>
</dbReference>
<feature type="transmembrane region" description="Helical" evidence="8">
    <location>
        <begin position="205"/>
        <end position="225"/>
    </location>
</feature>
<keyword evidence="10" id="KW-1185">Reference proteome</keyword>
<feature type="transmembrane region" description="Helical" evidence="8">
    <location>
        <begin position="145"/>
        <end position="166"/>
    </location>
</feature>
<sequence>MDSMIFGLPVVFFAAAVAVALFAGVVKGAVGFAMPMIMISCYSIFLPAPTALAGLIMATVLTNLAQAFRHGWRAALGSLRKYWRLIGMVVLFIGLSAPLVRVLPPNVLYLLLGVPIFAFSLSQLLGRQLIVNAVHRNRAEMLMGAVGGFFGGISGVWGPPVIAYLLSFNTEKTEMVRVQGVVFLIGAIVLLASHLTTGVLNAQTLPLSAVLVIPALGGMWIGFRVQDRLDPARFRKATLFILAIAALNLIRKGLMG</sequence>